<dbReference type="Proteomes" id="UP000735302">
    <property type="component" value="Unassembled WGS sequence"/>
</dbReference>
<dbReference type="PANTHER" id="PTHR37162">
    <property type="entry name" value="HAT FAMILY DIMERISATION DOMAINCONTAINING PROTEIN-RELATED"/>
    <property type="match status" value="1"/>
</dbReference>
<sequence length="587" mass="67140">MLSELVNVGSIDCYKEESLCTKLGHQHGTFYYKAGEVNKDSGMQPRSSFHSESRLMEKSLEIHFVNRSSGQPCDVSLKKNRWKWKWLQQKDDNDEYFSVYIRKVKDVGLAWCCYCHKSINYAKAGKIALMRHSKKACHKEKRKLMRENQSLPAAFETTQQKIDGVAIHPGHGALPYGCAPNVQLPSCERQPSTGEDFNLSADLREDLATICTCMEHPELVPLERAGHRWMSVLTSSTRFLDLLAPLTIFYSAWLTAEERKVFESNSTALLKKIQKQDRLQIYVVISRLRKKGLTALGKQIKRRIIKKLFDQRQTVLSIAHTDTSILPKFNKFIKMFEKEEPLVHKIHDELILVLKHFLSAYMKHEELNANEARLHKLDLKNEELFLKPDQVFIGEDTVKVFEKKNDLSSFQKHALSVYQKTGQYLQSKLPINNKVLATLSTIDPCLAGHSAACAGLRELHKTFSRFVTSPTDSFSDAASALHLDSALHRGLDKVQRLDAWWGKVLQHDQYAPLKPALHACLSIFRGPRVESSFSVMNSIITSTTNRMHIKTYEAVHKIKYSLISRNTSSISFSSTERVLFTHQLTYL</sequence>
<evidence type="ECO:0000313" key="2">
    <source>
        <dbReference type="Proteomes" id="UP000735302"/>
    </source>
</evidence>
<evidence type="ECO:0000313" key="1">
    <source>
        <dbReference type="EMBL" id="GFO05574.1"/>
    </source>
</evidence>
<dbReference type="Gene3D" id="3.40.30.10">
    <property type="entry name" value="Glutaredoxin"/>
    <property type="match status" value="1"/>
</dbReference>
<name>A0AAV4AGL9_9GAST</name>
<protein>
    <submittedName>
        <fullName evidence="1">Dnaj homolog subfamily c member 10-like</fullName>
    </submittedName>
</protein>
<keyword evidence="2" id="KW-1185">Reference proteome</keyword>
<dbReference type="AlphaFoldDB" id="A0AAV4AGL9"/>
<proteinExistence type="predicted"/>
<reference evidence="1 2" key="1">
    <citation type="journal article" date="2021" name="Elife">
        <title>Chloroplast acquisition without the gene transfer in kleptoplastic sea slugs, Plakobranchus ocellatus.</title>
        <authorList>
            <person name="Maeda T."/>
            <person name="Takahashi S."/>
            <person name="Yoshida T."/>
            <person name="Shimamura S."/>
            <person name="Takaki Y."/>
            <person name="Nagai Y."/>
            <person name="Toyoda A."/>
            <person name="Suzuki Y."/>
            <person name="Arimoto A."/>
            <person name="Ishii H."/>
            <person name="Satoh N."/>
            <person name="Nishiyama T."/>
            <person name="Hasebe M."/>
            <person name="Maruyama T."/>
            <person name="Minagawa J."/>
            <person name="Obokata J."/>
            <person name="Shigenobu S."/>
        </authorList>
    </citation>
    <scope>NUCLEOTIDE SEQUENCE [LARGE SCALE GENOMIC DNA]</scope>
</reference>
<dbReference type="PANTHER" id="PTHR37162:SF1">
    <property type="entry name" value="BED-TYPE DOMAIN-CONTAINING PROTEIN"/>
    <property type="match status" value="1"/>
</dbReference>
<gene>
    <name evidence="1" type="ORF">PoB_003207900</name>
</gene>
<organism evidence="1 2">
    <name type="scientific">Plakobranchus ocellatus</name>
    <dbReference type="NCBI Taxonomy" id="259542"/>
    <lineage>
        <taxon>Eukaryota</taxon>
        <taxon>Metazoa</taxon>
        <taxon>Spiralia</taxon>
        <taxon>Lophotrochozoa</taxon>
        <taxon>Mollusca</taxon>
        <taxon>Gastropoda</taxon>
        <taxon>Heterobranchia</taxon>
        <taxon>Euthyneura</taxon>
        <taxon>Panpulmonata</taxon>
        <taxon>Sacoglossa</taxon>
        <taxon>Placobranchoidea</taxon>
        <taxon>Plakobranchidae</taxon>
        <taxon>Plakobranchus</taxon>
    </lineage>
</organism>
<comment type="caution">
    <text evidence="1">The sequence shown here is derived from an EMBL/GenBank/DDBJ whole genome shotgun (WGS) entry which is preliminary data.</text>
</comment>
<accession>A0AAV4AGL9</accession>
<dbReference type="EMBL" id="BLXT01003749">
    <property type="protein sequence ID" value="GFO05574.1"/>
    <property type="molecule type" value="Genomic_DNA"/>
</dbReference>